<dbReference type="SUPFAM" id="SSF82861">
    <property type="entry name" value="Mechanosensitive channel protein MscS (YggB), transmembrane region"/>
    <property type="match status" value="1"/>
</dbReference>
<feature type="domain" description="Mechanosensitive ion channel MscS" evidence="8">
    <location>
        <begin position="118"/>
        <end position="181"/>
    </location>
</feature>
<comment type="similarity">
    <text evidence="2">Belongs to the MscS (TC 1.A.23) family.</text>
</comment>
<dbReference type="PANTHER" id="PTHR30221:SF1">
    <property type="entry name" value="SMALL-CONDUCTANCE MECHANOSENSITIVE CHANNEL"/>
    <property type="match status" value="1"/>
</dbReference>
<evidence type="ECO:0000313" key="10">
    <source>
        <dbReference type="EMBL" id="PRY89870.1"/>
    </source>
</evidence>
<dbReference type="Pfam" id="PF00924">
    <property type="entry name" value="MS_channel_2nd"/>
    <property type="match status" value="1"/>
</dbReference>
<dbReference type="InterPro" id="IPR010920">
    <property type="entry name" value="LSM_dom_sf"/>
</dbReference>
<evidence type="ECO:0000256" key="4">
    <source>
        <dbReference type="ARBA" id="ARBA00022692"/>
    </source>
</evidence>
<evidence type="ECO:0000256" key="2">
    <source>
        <dbReference type="ARBA" id="ARBA00008017"/>
    </source>
</evidence>
<feature type="transmembrane region" description="Helical" evidence="7">
    <location>
        <begin position="91"/>
        <end position="113"/>
    </location>
</feature>
<dbReference type="GO" id="GO:0005886">
    <property type="term" value="C:plasma membrane"/>
    <property type="evidence" value="ECO:0007669"/>
    <property type="project" value="UniProtKB-SubCell"/>
</dbReference>
<reference evidence="10 11" key="1">
    <citation type="submission" date="2018-03" db="EMBL/GenBank/DDBJ databases">
        <title>Genomic Encyclopedia of Archaeal and Bacterial Type Strains, Phase II (KMG-II): from individual species to whole genera.</title>
        <authorList>
            <person name="Goeker M."/>
        </authorList>
    </citation>
    <scope>NUCLEOTIDE SEQUENCE [LARGE SCALE GENOMIC DNA]</scope>
    <source>
        <strain evidence="10 11">DSM 27929</strain>
    </source>
</reference>
<evidence type="ECO:0000256" key="1">
    <source>
        <dbReference type="ARBA" id="ARBA00004651"/>
    </source>
</evidence>
<evidence type="ECO:0000256" key="7">
    <source>
        <dbReference type="SAM" id="Phobius"/>
    </source>
</evidence>
<dbReference type="Gene3D" id="3.30.70.100">
    <property type="match status" value="1"/>
</dbReference>
<dbReference type="PANTHER" id="PTHR30221">
    <property type="entry name" value="SMALL-CONDUCTANCE MECHANOSENSITIVE CHANNEL"/>
    <property type="match status" value="1"/>
</dbReference>
<dbReference type="EMBL" id="PVTR01000002">
    <property type="protein sequence ID" value="PRY89870.1"/>
    <property type="molecule type" value="Genomic_DNA"/>
</dbReference>
<keyword evidence="4 7" id="KW-0812">Transmembrane</keyword>
<dbReference type="InterPro" id="IPR023408">
    <property type="entry name" value="MscS_beta-dom_sf"/>
</dbReference>
<evidence type="ECO:0000256" key="6">
    <source>
        <dbReference type="ARBA" id="ARBA00023136"/>
    </source>
</evidence>
<gene>
    <name evidence="10" type="ORF">CLW00_102346</name>
</gene>
<sequence>MEDLDFRSTLERIKNIVLGDIESIEKLAISIFFGVLIFLIFFFVSRWLKNLANSRVKKNTDDPLLADFIGSILRIIIMLFGFTIIFRLLGLSGVVGGILAGAGITAFVIGFALKDIGENFLAGILLAFKRPFRVGDIVEINNLRGRVLVLNLRDTQLKTSDGKDLFIPNANIIKSPLINYTIDGFLAYTFDIQVSSEKDLDKSLELILQTIEKVPGVLKDKRKATAFISDVVGTNVKISVTYWVNTYNRRQPDRQVKSKAIGAVMRELKKNEII</sequence>
<keyword evidence="5 7" id="KW-1133">Transmembrane helix</keyword>
<dbReference type="GO" id="GO:0008381">
    <property type="term" value="F:mechanosensitive monoatomic ion channel activity"/>
    <property type="evidence" value="ECO:0007669"/>
    <property type="project" value="InterPro"/>
</dbReference>
<comment type="caution">
    <text evidence="10">The sequence shown here is derived from an EMBL/GenBank/DDBJ whole genome shotgun (WGS) entry which is preliminary data.</text>
</comment>
<evidence type="ECO:0000259" key="9">
    <source>
        <dbReference type="Pfam" id="PF21088"/>
    </source>
</evidence>
<organism evidence="10 11">
    <name type="scientific">Mongoliibacter ruber</name>
    <dbReference type="NCBI Taxonomy" id="1750599"/>
    <lineage>
        <taxon>Bacteria</taxon>
        <taxon>Pseudomonadati</taxon>
        <taxon>Bacteroidota</taxon>
        <taxon>Cytophagia</taxon>
        <taxon>Cytophagales</taxon>
        <taxon>Cyclobacteriaceae</taxon>
        <taxon>Mongoliibacter</taxon>
    </lineage>
</organism>
<accession>A0A2T0WT66</accession>
<dbReference type="OrthoDB" id="1522493at2"/>
<evidence type="ECO:0000256" key="5">
    <source>
        <dbReference type="ARBA" id="ARBA00022989"/>
    </source>
</evidence>
<dbReference type="InterPro" id="IPR006685">
    <property type="entry name" value="MscS_channel_2nd"/>
</dbReference>
<dbReference type="RefSeq" id="WP_106132546.1">
    <property type="nucleotide sequence ID" value="NZ_PVTR01000002.1"/>
</dbReference>
<protein>
    <submittedName>
        <fullName evidence="10">Mechanosensitive ion channel-like protein</fullName>
    </submittedName>
</protein>
<dbReference type="Gene3D" id="1.10.287.1260">
    <property type="match status" value="1"/>
</dbReference>
<keyword evidence="11" id="KW-1185">Reference proteome</keyword>
<feature type="domain" description="Mechanosensitive ion channel transmembrane helices 2/3" evidence="9">
    <location>
        <begin position="72"/>
        <end position="114"/>
    </location>
</feature>
<name>A0A2T0WT66_9BACT</name>
<dbReference type="InterPro" id="IPR011014">
    <property type="entry name" value="MscS_channel_TM-2"/>
</dbReference>
<dbReference type="InterPro" id="IPR011066">
    <property type="entry name" value="MscS_channel_C_sf"/>
</dbReference>
<evidence type="ECO:0000256" key="3">
    <source>
        <dbReference type="ARBA" id="ARBA00022475"/>
    </source>
</evidence>
<keyword evidence="3" id="KW-1003">Cell membrane</keyword>
<dbReference type="Proteomes" id="UP000238157">
    <property type="component" value="Unassembled WGS sequence"/>
</dbReference>
<dbReference type="Gene3D" id="2.30.30.60">
    <property type="match status" value="1"/>
</dbReference>
<dbReference type="SUPFAM" id="SSF82689">
    <property type="entry name" value="Mechanosensitive channel protein MscS (YggB), C-terminal domain"/>
    <property type="match status" value="1"/>
</dbReference>
<feature type="transmembrane region" description="Helical" evidence="7">
    <location>
        <begin position="64"/>
        <end position="85"/>
    </location>
</feature>
<dbReference type="InterPro" id="IPR049142">
    <property type="entry name" value="MS_channel_1st"/>
</dbReference>
<proteinExistence type="inferred from homology"/>
<dbReference type="InterPro" id="IPR045275">
    <property type="entry name" value="MscS_archaea/bacteria_type"/>
</dbReference>
<dbReference type="Pfam" id="PF21088">
    <property type="entry name" value="MS_channel_1st"/>
    <property type="match status" value="1"/>
</dbReference>
<keyword evidence="6 7" id="KW-0472">Membrane</keyword>
<evidence type="ECO:0000259" key="8">
    <source>
        <dbReference type="Pfam" id="PF00924"/>
    </source>
</evidence>
<evidence type="ECO:0000313" key="11">
    <source>
        <dbReference type="Proteomes" id="UP000238157"/>
    </source>
</evidence>
<feature type="transmembrane region" description="Helical" evidence="7">
    <location>
        <begin position="27"/>
        <end position="44"/>
    </location>
</feature>
<dbReference type="SUPFAM" id="SSF50182">
    <property type="entry name" value="Sm-like ribonucleoproteins"/>
    <property type="match status" value="1"/>
</dbReference>
<comment type="subcellular location">
    <subcellularLocation>
        <location evidence="1">Cell membrane</location>
        <topology evidence="1">Multi-pass membrane protein</topology>
    </subcellularLocation>
</comment>
<dbReference type="AlphaFoldDB" id="A0A2T0WT66"/>